<dbReference type="GO" id="GO:0005524">
    <property type="term" value="F:ATP binding"/>
    <property type="evidence" value="ECO:0007669"/>
    <property type="project" value="UniProtKB-KW"/>
</dbReference>
<feature type="region of interest" description="Disordered" evidence="8">
    <location>
        <begin position="24"/>
        <end position="72"/>
    </location>
</feature>
<dbReference type="GO" id="GO:0045815">
    <property type="term" value="P:transcription initiation-coupled chromatin remodeling"/>
    <property type="evidence" value="ECO:0007669"/>
    <property type="project" value="TreeGrafter"/>
</dbReference>
<evidence type="ECO:0000256" key="7">
    <source>
        <dbReference type="ARBA" id="ARBA00023117"/>
    </source>
</evidence>
<gene>
    <name evidence="10" type="ORF">AXF42_Ash020129</name>
</gene>
<name>A0A2I0A3R2_9ASPA</name>
<reference evidence="10 11" key="1">
    <citation type="journal article" date="2017" name="Nature">
        <title>The Apostasia genome and the evolution of orchids.</title>
        <authorList>
            <person name="Zhang G.Q."/>
            <person name="Liu K.W."/>
            <person name="Li Z."/>
            <person name="Lohaus R."/>
            <person name="Hsiao Y.Y."/>
            <person name="Niu S.C."/>
            <person name="Wang J.Y."/>
            <person name="Lin Y.C."/>
            <person name="Xu Q."/>
            <person name="Chen L.J."/>
            <person name="Yoshida K."/>
            <person name="Fujiwara S."/>
            <person name="Wang Z.W."/>
            <person name="Zhang Y.Q."/>
            <person name="Mitsuda N."/>
            <person name="Wang M."/>
            <person name="Liu G.H."/>
            <person name="Pecoraro L."/>
            <person name="Huang H.X."/>
            <person name="Xiao X.J."/>
            <person name="Lin M."/>
            <person name="Wu X.Y."/>
            <person name="Wu W.L."/>
            <person name="Chen Y.Y."/>
            <person name="Chang S.B."/>
            <person name="Sakamoto S."/>
            <person name="Ohme-Takagi M."/>
            <person name="Yagi M."/>
            <person name="Zeng S.J."/>
            <person name="Shen C.Y."/>
            <person name="Yeh C.M."/>
            <person name="Luo Y.B."/>
            <person name="Tsai W.C."/>
            <person name="Van de Peer Y."/>
            <person name="Liu Z.J."/>
        </authorList>
    </citation>
    <scope>NUCLEOTIDE SEQUENCE [LARGE SCALE GENOMIC DNA]</scope>
    <source>
        <strain evidence="11">cv. Shenzhen</strain>
        <tissue evidence="10">Stem</tissue>
    </source>
</reference>
<dbReference type="Gene3D" id="1.10.8.60">
    <property type="match status" value="1"/>
</dbReference>
<dbReference type="GO" id="GO:0008270">
    <property type="term" value="F:zinc ion binding"/>
    <property type="evidence" value="ECO:0007669"/>
    <property type="project" value="UniProtKB-KW"/>
</dbReference>
<dbReference type="Pfam" id="PF13771">
    <property type="entry name" value="zf-HC5HC2H"/>
    <property type="match status" value="1"/>
</dbReference>
<evidence type="ECO:0000256" key="6">
    <source>
        <dbReference type="ARBA" id="ARBA00022840"/>
    </source>
</evidence>
<feature type="domain" description="PHD-type" evidence="9">
    <location>
        <begin position="394"/>
        <end position="514"/>
    </location>
</feature>
<dbReference type="EMBL" id="KZ452028">
    <property type="protein sequence ID" value="PKA50184.1"/>
    <property type="molecule type" value="Genomic_DNA"/>
</dbReference>
<dbReference type="PANTHER" id="PTHR23069:SF7">
    <property type="entry name" value="P-LOOP CONTAINING NUCLEOSIDE TRIPHOSPHATE HYDROLASES SUPERFAMILY PROTEIN"/>
    <property type="match status" value="1"/>
</dbReference>
<dbReference type="InterPro" id="IPR034732">
    <property type="entry name" value="EPHD"/>
</dbReference>
<evidence type="ECO:0000256" key="8">
    <source>
        <dbReference type="SAM" id="MobiDB-lite"/>
    </source>
</evidence>
<evidence type="ECO:0000313" key="10">
    <source>
        <dbReference type="EMBL" id="PKA50184.1"/>
    </source>
</evidence>
<feature type="compositionally biased region" description="Basic residues" evidence="8">
    <location>
        <begin position="38"/>
        <end position="54"/>
    </location>
</feature>
<dbReference type="PROSITE" id="PS00674">
    <property type="entry name" value="AAA"/>
    <property type="match status" value="1"/>
</dbReference>
<evidence type="ECO:0000259" key="9">
    <source>
        <dbReference type="PROSITE" id="PS51805"/>
    </source>
</evidence>
<keyword evidence="3" id="KW-0547">Nucleotide-binding</keyword>
<keyword evidence="4" id="KW-0863">Zinc-finger</keyword>
<dbReference type="InterPro" id="IPR045199">
    <property type="entry name" value="ATAD2-like"/>
</dbReference>
<dbReference type="FunFam" id="3.40.50.300:FF:000061">
    <property type="entry name" value="ATPase family, AAA domain-containing 2"/>
    <property type="match status" value="1"/>
</dbReference>
<sequence>MLDEKNLIRTAKGFLLCRLFQSRSMPSSPPAAEVPPVKRWRARPPGSRSRKKQKRLDTISENPTASYLAHREAPEDAVLLRRSSRVRRAPDVLDSSPVPSNRRTRRGDLDSLISRRGRKKEKNEETGSGGGQEKGRPVSQETVSSVEGDWRSRLRCRVGKGGGKYSSPSLGSVRLFGEVTKVLKPVKSEETVGLDALFSQGCKRVKRVSVVEVSGAAQGTGTQDDILPLVDDGKNSSPLAEEVSQVELISHVQIGFEQSNELETQNINGSREEDGCVCASIQDKEPLDVVAEVCSVPPQPQEVVDHESNHLVGPLECFDGNALEGKDVLKNDILENKLGLNGNDQNLTVLNGKHATLRIKEGRRCGLCGVGTDGKPPKKLIREYVESENEAFEGSSASEEPDYDVWDGFGDEPGWLGRLLGPIHDRFGIARVWVHLHCAVWSPEVYFAGLGCLKNVRAALCRGRALKCSRCGRPGATIGCRVDRCPKTYHLPCSRAERCIFDHRKFLIACSDHRRFFQPQGTKLSLKIRKMKAKKFRVDLRKISNEAKRKDLEAEEKWLENCGEDEEFLKREGRRLNRDILRIAPTFIGGPSNEKLYQGWESVAGLEHVIECMKEVVILPLLYPEFFKDMGLTPPRGVLLHGYPGTGKTHVVRALIGACSRADKQIAYFARKGADCLGKYVGDAERQLRLLFQVAERSQPSIIFFDEIDGLAPRRSKQQDQTHSSVVSTLLTLLDGLKSRGSVIVIGATNRPDAVDPALRRPGRFDREIYFPLPSEKGRSAILSLHTRSWPKPLSGPLLSWVANQTVGFAGADLQALCTQAAMHALKRNYALQQLLSSAEKGVIQGKLPSLPSFQVEERDWLAALALAPPPCSRRAAGMVASDIVACPLPAHLVPCLLLPLAHILISIYIDERIWLSPVLFDASKFLKKIIISALEQKGLPLALYWSHLSYLIQEPFVADEIEKIFSYYGLIISSSGFSHSNILVEVDEDPDDNVKFNSLRMKPSGVHMQRISIRRGPIQVGKSLGFRMLISGTPGSGQHHLASCLLQGFVGHTEIQKVSLATISQEGRDDMVHGLTQILLKFLDKGSCVIYMPRIDLWAFEESNESDIGEIQVTSVGRRSPSEIWSSFAEQVDSACTAASIVVVATCELENSDLPFGVRQFFSTDTHNQADSTPTVHAIPRFLMHVDGKFDRELAINSAAEKLSYDLVHYYLQLMHQSAHLKYSGDKNLDLPILATEAEADTNSAHIQADTQEHQAQNVKAGKTVTADGTGLYPEKIASCGEASCRNGQHFHGENKRALSQTQPIFLQESFLRTSRGMKGNSILAIATFGYQILRYPQFAELCWVTSKLKEGPCTDISGPWKGWPFNFCVMHVDDSQDKVVPIANSSSAKSMESRGVVRGLVAIGLLAFRGFYTSVREVSADVRKVLGLLVLQMRPKIFGRKDRYYFRILSQVSYVDDMVNSWAFTLQSLQSDNIVTEANSKLMVVGGLQADTQCTNLGDNQSTVDALAVTCNTDQGGSKSSLGSVTGNRECCEGEYLELKGPLQEKRSDVLQFSVFEGIGDHHTIVDNRCDKNNPVLVAQNVEKGNSLGCNDLDTILSSNHSGCFSIQHDSNITPGLCLYKCCSKCVHTIYSMSHNMICDYFKSDGSCSTIDEAHDLIVSCSLKFLTSFRKYCISQISAMSEDCRRELHCQTHFEQEDVNEGFKRSACHCKALEQKELLLAECNCHTRMEREDVLSNDDGSTLVKTSLTYLFRDGVAVPPKALDDYSVLHCNFEKLCVCSVAVMLLTIKQRLD</sequence>
<dbReference type="STRING" id="1088818.A0A2I0A3R2"/>
<dbReference type="OrthoDB" id="5421at2759"/>
<comment type="similarity">
    <text evidence="1">Belongs to the AAA ATPase family.</text>
</comment>
<dbReference type="InterPro" id="IPR003593">
    <property type="entry name" value="AAA+_ATPase"/>
</dbReference>
<evidence type="ECO:0000313" key="11">
    <source>
        <dbReference type="Proteomes" id="UP000236161"/>
    </source>
</evidence>
<keyword evidence="2" id="KW-0479">Metal-binding</keyword>
<dbReference type="SMART" id="SM00382">
    <property type="entry name" value="AAA"/>
    <property type="match status" value="1"/>
</dbReference>
<dbReference type="Proteomes" id="UP000236161">
    <property type="component" value="Unassembled WGS sequence"/>
</dbReference>
<dbReference type="InterPro" id="IPR013083">
    <property type="entry name" value="Znf_RING/FYVE/PHD"/>
</dbReference>
<dbReference type="InterPro" id="IPR027417">
    <property type="entry name" value="P-loop_NTPase"/>
</dbReference>
<dbReference type="GO" id="GO:0016887">
    <property type="term" value="F:ATP hydrolysis activity"/>
    <property type="evidence" value="ECO:0007669"/>
    <property type="project" value="InterPro"/>
</dbReference>
<evidence type="ECO:0000256" key="3">
    <source>
        <dbReference type="ARBA" id="ARBA00022741"/>
    </source>
</evidence>
<dbReference type="GO" id="GO:0006334">
    <property type="term" value="P:nucleosome assembly"/>
    <property type="evidence" value="ECO:0007669"/>
    <property type="project" value="TreeGrafter"/>
</dbReference>
<feature type="region of interest" description="Disordered" evidence="8">
    <location>
        <begin position="87"/>
        <end position="147"/>
    </location>
</feature>
<evidence type="ECO:0000256" key="1">
    <source>
        <dbReference type="ARBA" id="ARBA00006914"/>
    </source>
</evidence>
<accession>A0A2I0A3R2</accession>
<evidence type="ECO:0000256" key="2">
    <source>
        <dbReference type="ARBA" id="ARBA00022723"/>
    </source>
</evidence>
<keyword evidence="7" id="KW-0103">Bromodomain</keyword>
<evidence type="ECO:0000256" key="5">
    <source>
        <dbReference type="ARBA" id="ARBA00022833"/>
    </source>
</evidence>
<dbReference type="GO" id="GO:0005634">
    <property type="term" value="C:nucleus"/>
    <property type="evidence" value="ECO:0007669"/>
    <property type="project" value="TreeGrafter"/>
</dbReference>
<dbReference type="GO" id="GO:0042393">
    <property type="term" value="F:histone binding"/>
    <property type="evidence" value="ECO:0007669"/>
    <property type="project" value="TreeGrafter"/>
</dbReference>
<evidence type="ECO:0000256" key="4">
    <source>
        <dbReference type="ARBA" id="ARBA00022771"/>
    </source>
</evidence>
<organism evidence="10 11">
    <name type="scientific">Apostasia shenzhenica</name>
    <dbReference type="NCBI Taxonomy" id="1088818"/>
    <lineage>
        <taxon>Eukaryota</taxon>
        <taxon>Viridiplantae</taxon>
        <taxon>Streptophyta</taxon>
        <taxon>Embryophyta</taxon>
        <taxon>Tracheophyta</taxon>
        <taxon>Spermatophyta</taxon>
        <taxon>Magnoliopsida</taxon>
        <taxon>Liliopsida</taxon>
        <taxon>Asparagales</taxon>
        <taxon>Orchidaceae</taxon>
        <taxon>Apostasioideae</taxon>
        <taxon>Apostasia</taxon>
    </lineage>
</organism>
<dbReference type="FunFam" id="1.10.8.60:FF:000084">
    <property type="entry name" value="p-loop containing nucleoside triphosphate hydrolase superfamily protein"/>
    <property type="match status" value="1"/>
</dbReference>
<dbReference type="Gene3D" id="3.30.40.10">
    <property type="entry name" value="Zinc/RING finger domain, C3HC4 (zinc finger)"/>
    <property type="match status" value="1"/>
</dbReference>
<dbReference type="GO" id="GO:0006337">
    <property type="term" value="P:nucleosome disassembly"/>
    <property type="evidence" value="ECO:0007669"/>
    <property type="project" value="TreeGrafter"/>
</dbReference>
<keyword evidence="5" id="KW-0862">Zinc</keyword>
<dbReference type="Gene3D" id="3.40.50.300">
    <property type="entry name" value="P-loop containing nucleotide triphosphate hydrolases"/>
    <property type="match status" value="1"/>
</dbReference>
<dbReference type="InterPro" id="IPR003960">
    <property type="entry name" value="ATPase_AAA_CS"/>
</dbReference>
<dbReference type="InterPro" id="IPR003959">
    <property type="entry name" value="ATPase_AAA_core"/>
</dbReference>
<dbReference type="GO" id="GO:0003682">
    <property type="term" value="F:chromatin binding"/>
    <property type="evidence" value="ECO:0007669"/>
    <property type="project" value="TreeGrafter"/>
</dbReference>
<dbReference type="FunFam" id="3.30.40.10:FF:000739">
    <property type="entry name" value="P-loop containing nucleoside triphosphate hydrolases superfamily protein"/>
    <property type="match status" value="1"/>
</dbReference>
<keyword evidence="6" id="KW-0067">ATP-binding</keyword>
<dbReference type="SUPFAM" id="SSF52540">
    <property type="entry name" value="P-loop containing nucleoside triphosphate hydrolases"/>
    <property type="match status" value="1"/>
</dbReference>
<protein>
    <submittedName>
        <fullName evidence="10">ATPase family AAA domain-containing protein</fullName>
    </submittedName>
</protein>
<dbReference type="Pfam" id="PF00004">
    <property type="entry name" value="AAA"/>
    <property type="match status" value="1"/>
</dbReference>
<dbReference type="InterPro" id="IPR041569">
    <property type="entry name" value="AAA_lid_3"/>
</dbReference>
<dbReference type="Pfam" id="PF17862">
    <property type="entry name" value="AAA_lid_3"/>
    <property type="match status" value="1"/>
</dbReference>
<keyword evidence="11" id="KW-1185">Reference proteome</keyword>
<dbReference type="PROSITE" id="PS51805">
    <property type="entry name" value="EPHD"/>
    <property type="match status" value="1"/>
</dbReference>
<proteinExistence type="inferred from homology"/>
<dbReference type="PANTHER" id="PTHR23069">
    <property type="entry name" value="AAA DOMAIN-CONTAINING"/>
    <property type="match status" value="1"/>
</dbReference>